<evidence type="ECO:0000313" key="1">
    <source>
        <dbReference type="EMBL" id="MBZ5714727.1"/>
    </source>
</evidence>
<keyword evidence="2" id="KW-1185">Reference proteome</keyword>
<evidence type="ECO:0000313" key="2">
    <source>
        <dbReference type="Proteomes" id="UP001139031"/>
    </source>
</evidence>
<protein>
    <submittedName>
        <fullName evidence="1">Uncharacterized protein</fullName>
    </submittedName>
</protein>
<dbReference type="EMBL" id="JAIRAU010000049">
    <property type="protein sequence ID" value="MBZ5714727.1"/>
    <property type="molecule type" value="Genomic_DNA"/>
</dbReference>
<accession>A0ABS7U2H6</accession>
<sequence>MEVVYPRLSFDLDRDAFAVWLRWVSLERPPSPEEPPAQGIRVELQLNRNAVLGPTIAYRRDLEPAPRLYRVPRSRCSEVLRVASRRGLLDVQLIIHGSIANAPYAALYHVRDDDGEPLTELPGTPLLQVQPSTPGDRWHVAGQANLRVQLELVERRRLRVLA</sequence>
<dbReference type="Proteomes" id="UP001139031">
    <property type="component" value="Unassembled WGS sequence"/>
</dbReference>
<gene>
    <name evidence="1" type="ORF">K7C98_36310</name>
</gene>
<reference evidence="1" key="1">
    <citation type="submission" date="2021-08" db="EMBL/GenBank/DDBJ databases">
        <authorList>
            <person name="Stevens D.C."/>
        </authorList>
    </citation>
    <scope>NUCLEOTIDE SEQUENCE</scope>
    <source>
        <strain evidence="1">DSM 53165</strain>
    </source>
</reference>
<proteinExistence type="predicted"/>
<comment type="caution">
    <text evidence="1">The sequence shown here is derived from an EMBL/GenBank/DDBJ whole genome shotgun (WGS) entry which is preliminary data.</text>
</comment>
<dbReference type="RefSeq" id="WP_224196460.1">
    <property type="nucleotide sequence ID" value="NZ_JAIRAU010000049.1"/>
</dbReference>
<organism evidence="1 2">
    <name type="scientific">Nannocystis pusilla</name>
    <dbReference type="NCBI Taxonomy" id="889268"/>
    <lineage>
        <taxon>Bacteria</taxon>
        <taxon>Pseudomonadati</taxon>
        <taxon>Myxococcota</taxon>
        <taxon>Polyangia</taxon>
        <taxon>Nannocystales</taxon>
        <taxon>Nannocystaceae</taxon>
        <taxon>Nannocystis</taxon>
    </lineage>
</organism>
<name>A0ABS7U2H6_9BACT</name>